<dbReference type="InterPro" id="IPR045741">
    <property type="entry name" value="PorV"/>
</dbReference>
<sequence>MKKPHVYALVWTTLTLIALVTSSFADISNEAVLYLRINPSARAAGMGNAFVAIANDASATHFNPAGLGADPFASTWIEMRVPDEYRPLKAFAPLKARGGTGQGSYDIWAITGKGLARYDGRKWHSGEVLSTRTDDTIEKLVSKYFGETDQVRLDSLIARVASANSKMSLADLQKFRDGVLATLPADYKERSAVEVGFDSLISAYPLCRINWDRVIQARQAYTDGMKDSTLSEREIDRITVGLEQAITRFVPETITLPYNVNFEGEPTSLASTGDAIVVGTASGAIRYNGKNWQGFGVNSGLPSSNVLCLAPVGASIFIGTDKGLCRFNGLTVEAMPAQTNPPTGVVSAIGGENNLNVFAVVDNDLYHFDGTTWSNTMPYQVVLDDTPEKVAAKFSIYGTAAEQTLYRNKLVKSFDIPSTGDSGAVASDSTVNAAIAVNMKAGSLLMVPYLAEIKGQVSSIAVGLGKTVWLGTSNGVLVLDRSGWSMPGYRDTVTAAEMTVQQVAEWRKNLTADEAAAYQAQLKQLNDLTTDNIPQGTKIRIWRNPAAAPVHNIGQFEQAMLVSTDAGLLEYTAKGWERSDKKNFGSAPSADFSQVKGSLWLAGNNEIVTRSAGRKEVLPSYFKWLPELASDLYYTYVATVFPTQNLGTFGFSFKYMSYGNLERTDETGKKLGEFLAYDMSAAVSWGASLTNKLKGGITGKFIYSHLSDVGAGAEKGGGTASDFALDFGLLYFVNSRLNFGMALTNIGPKIFYIDAGQPDDLPRNLAFGVAYKAINGEYLKLTVSTEANKTMAKLGDGLSTELKQVVLNTGAEMTYLDLISFRGGYIYDQEGDVKVGTLGVGLAYKGMARIDFAYVPSQGNSPLGNTLLSSASFRF</sequence>
<dbReference type="Proteomes" id="UP000250918">
    <property type="component" value="Unassembled WGS sequence"/>
</dbReference>
<evidence type="ECO:0000313" key="3">
    <source>
        <dbReference type="Proteomes" id="UP000250918"/>
    </source>
</evidence>
<proteinExistence type="predicted"/>
<evidence type="ECO:0000259" key="1">
    <source>
        <dbReference type="Pfam" id="PF19572"/>
    </source>
</evidence>
<dbReference type="Gene3D" id="2.40.160.60">
    <property type="entry name" value="Outer membrane protein transport protein (OMPP1/FadL/TodX)"/>
    <property type="match status" value="2"/>
</dbReference>
<feature type="domain" description="Type IX secretion system protein PorV" evidence="1">
    <location>
        <begin position="616"/>
        <end position="791"/>
    </location>
</feature>
<dbReference type="NCBIfam" id="NF033709">
    <property type="entry name" value="PorV_fam"/>
    <property type="match status" value="1"/>
</dbReference>
<evidence type="ECO:0000313" key="2">
    <source>
        <dbReference type="EMBL" id="PWB69917.1"/>
    </source>
</evidence>
<name>A0A855X476_9BACT</name>
<dbReference type="EMBL" id="PQAP01000160">
    <property type="protein sequence ID" value="PWB69917.1"/>
    <property type="molecule type" value="Genomic_DNA"/>
</dbReference>
<protein>
    <recommendedName>
        <fullName evidence="1">Type IX secretion system protein PorV domain-containing protein</fullName>
    </recommendedName>
</protein>
<dbReference type="InterPro" id="IPR015943">
    <property type="entry name" value="WD40/YVTN_repeat-like_dom_sf"/>
</dbReference>
<dbReference type="Gene3D" id="2.130.10.10">
    <property type="entry name" value="YVTN repeat-like/Quinoprotein amine dehydrogenase"/>
    <property type="match status" value="1"/>
</dbReference>
<gene>
    <name evidence="2" type="ORF">C3F09_09935</name>
</gene>
<reference evidence="2 3" key="1">
    <citation type="journal article" date="2018" name="ISME J.">
        <title>A methanotrophic archaeon couples anaerobic oxidation of methane to Fe(III) reduction.</title>
        <authorList>
            <person name="Cai C."/>
            <person name="Leu A.O."/>
            <person name="Xie G.J."/>
            <person name="Guo J."/>
            <person name="Feng Y."/>
            <person name="Zhao J.X."/>
            <person name="Tyson G.W."/>
            <person name="Yuan Z."/>
            <person name="Hu S."/>
        </authorList>
    </citation>
    <scope>NUCLEOTIDE SEQUENCE [LARGE SCALE GENOMIC DNA]</scope>
    <source>
        <strain evidence="2">FeB_12</strain>
    </source>
</reference>
<accession>A0A855X476</accession>
<dbReference type="AlphaFoldDB" id="A0A855X476"/>
<dbReference type="Pfam" id="PF19572">
    <property type="entry name" value="PorV"/>
    <property type="match status" value="1"/>
</dbReference>
<organism evidence="2 3">
    <name type="scientific">candidate division GN15 bacterium</name>
    <dbReference type="NCBI Taxonomy" id="2072418"/>
    <lineage>
        <taxon>Bacteria</taxon>
        <taxon>candidate division GN15</taxon>
    </lineage>
</organism>
<comment type="caution">
    <text evidence="2">The sequence shown here is derived from an EMBL/GenBank/DDBJ whole genome shotgun (WGS) entry which is preliminary data.</text>
</comment>